<dbReference type="Proteomes" id="UP001470230">
    <property type="component" value="Unassembled WGS sequence"/>
</dbReference>
<accession>A0ABR2HVY9</accession>
<reference evidence="1 2" key="1">
    <citation type="submission" date="2024-04" db="EMBL/GenBank/DDBJ databases">
        <title>Tritrichomonas musculus Genome.</title>
        <authorList>
            <person name="Alves-Ferreira E."/>
            <person name="Grigg M."/>
            <person name="Lorenzi H."/>
            <person name="Galac M."/>
        </authorList>
    </citation>
    <scope>NUCLEOTIDE SEQUENCE [LARGE SCALE GENOMIC DNA]</scope>
    <source>
        <strain evidence="1 2">EAF2021</strain>
    </source>
</reference>
<comment type="caution">
    <text evidence="1">The sequence shown here is derived from an EMBL/GenBank/DDBJ whole genome shotgun (WGS) entry which is preliminary data.</text>
</comment>
<name>A0ABR2HVY9_9EUKA</name>
<proteinExistence type="predicted"/>
<evidence type="ECO:0000313" key="1">
    <source>
        <dbReference type="EMBL" id="KAK8853697.1"/>
    </source>
</evidence>
<sequence>MTSKAKTKNGMAELADVILGLQSKGVKPSDIKRMVSAMSPAGAAALVAKHNRSNPNSQWSLLKKDPNGQDTLDNMVDKNNDGIPDVIVVNKDGNPMIVNGYTTTKSKWADDLVYYNAFPTRSARKAERLRHLDENGQPVKSYGRDDYIRDQKGVRYFTYDDVTRPEQLQYLGRVTESHPERLPQWYAATHKAPRSQSAYDMYKKYIFGPAFDDAIARVEESSGQNIPGTQKMLLHSKLCGSTWNDQVRRELDPNHQLSQTDFDKLRKRKTVKPRLEQLVQTLAGGFKDNVNTHSYDNLVDLLVNGIQRLLNLPANAIGGNELHIAPLFGGVSGYGRPEPINQEFYDGLAEMHANDAPDVDESDFLDGN</sequence>
<evidence type="ECO:0000313" key="2">
    <source>
        <dbReference type="Proteomes" id="UP001470230"/>
    </source>
</evidence>
<keyword evidence="2" id="KW-1185">Reference proteome</keyword>
<dbReference type="EMBL" id="JAPFFF010000022">
    <property type="protein sequence ID" value="KAK8853697.1"/>
    <property type="molecule type" value="Genomic_DNA"/>
</dbReference>
<organism evidence="1 2">
    <name type="scientific">Tritrichomonas musculus</name>
    <dbReference type="NCBI Taxonomy" id="1915356"/>
    <lineage>
        <taxon>Eukaryota</taxon>
        <taxon>Metamonada</taxon>
        <taxon>Parabasalia</taxon>
        <taxon>Tritrichomonadida</taxon>
        <taxon>Tritrichomonadidae</taxon>
        <taxon>Tritrichomonas</taxon>
    </lineage>
</organism>
<protein>
    <submittedName>
        <fullName evidence="1">Uncharacterized protein</fullName>
    </submittedName>
</protein>
<gene>
    <name evidence="1" type="ORF">M9Y10_017258</name>
</gene>